<feature type="transmembrane region" description="Helical" evidence="7">
    <location>
        <begin position="320"/>
        <end position="338"/>
    </location>
</feature>
<feature type="transmembrane region" description="Helical" evidence="7">
    <location>
        <begin position="289"/>
        <end position="308"/>
    </location>
</feature>
<dbReference type="InterPro" id="IPR000515">
    <property type="entry name" value="MetI-like"/>
</dbReference>
<dbReference type="PANTHER" id="PTHR43163">
    <property type="entry name" value="DIPEPTIDE TRANSPORT SYSTEM PERMEASE PROTEIN DPPB-RELATED"/>
    <property type="match status" value="1"/>
</dbReference>
<protein>
    <submittedName>
        <fullName evidence="9">Peptide/nickel transport system permease protein</fullName>
    </submittedName>
</protein>
<dbReference type="InterPro" id="IPR035906">
    <property type="entry name" value="MetI-like_sf"/>
</dbReference>
<keyword evidence="5 7" id="KW-1133">Transmembrane helix</keyword>
<feature type="transmembrane region" description="Helical" evidence="7">
    <location>
        <begin position="9"/>
        <end position="27"/>
    </location>
</feature>
<dbReference type="CDD" id="cd06261">
    <property type="entry name" value="TM_PBP2"/>
    <property type="match status" value="1"/>
</dbReference>
<evidence type="ECO:0000256" key="5">
    <source>
        <dbReference type="ARBA" id="ARBA00022989"/>
    </source>
</evidence>
<evidence type="ECO:0000256" key="3">
    <source>
        <dbReference type="ARBA" id="ARBA00022475"/>
    </source>
</evidence>
<feature type="transmembrane region" description="Helical" evidence="7">
    <location>
        <begin position="176"/>
        <end position="193"/>
    </location>
</feature>
<keyword evidence="10" id="KW-1185">Reference proteome</keyword>
<feature type="transmembrane region" description="Helical" evidence="7">
    <location>
        <begin position="230"/>
        <end position="252"/>
    </location>
</feature>
<sequence length="513" mass="56240">MIMFFARRLLTSSLVVLVSTLIMYVLVDLSIDPLEDLRLSTAPNKAQLLESRIALLNLNDPVLVRYLDWLGGVGQCFTGSCNLGTNWVTGQPVTSLLSGAITTTLQLITAATVLAIILGVLVGVVSALRQYTGFDYSITFVSFLLYSLPVFWVAVLLKQFGAIEFNNFLADPSIPLWFYVGTVLLVGGFTTAAMGGSRLMRLRNFAISGGLTLLAVLYIDWVNWLTDPQLTIVGVAIGAIAFAIAITTLSTGIRDRRSFYAALTVAGLGIALYYPIQFLWYYLDESWPIILGLGVLAVLVGMGIGLLWGGPDRWRAARTAAITAIPVSGLLFLEQLLVNWERYTNSGLIRGRPIATFGRRTPNFEGSFWMETLDLLTHLVLPTLTLILISFAAYTRYTRASTLEVLNQDYIRTARAKGLTERTVVMRHAFRNALIPLASIVPVDIITLVGGAVITETIFSWFGMGKLFVDSLAHNIIDPVMAYLLIVAILAVIANFIADLVYAVLDPRIRVNA</sequence>
<feature type="transmembrane region" description="Helical" evidence="7">
    <location>
        <begin position="375"/>
        <end position="394"/>
    </location>
</feature>
<name>A0ABT9NQ74_9ACTN</name>
<evidence type="ECO:0000256" key="7">
    <source>
        <dbReference type="RuleBase" id="RU363032"/>
    </source>
</evidence>
<gene>
    <name evidence="9" type="ORF">J2S59_002386</name>
</gene>
<dbReference type="EMBL" id="JAUSQM010000001">
    <property type="protein sequence ID" value="MDP9822577.1"/>
    <property type="molecule type" value="Genomic_DNA"/>
</dbReference>
<feature type="transmembrane region" description="Helical" evidence="7">
    <location>
        <begin position="482"/>
        <end position="505"/>
    </location>
</feature>
<comment type="similarity">
    <text evidence="7">Belongs to the binding-protein-dependent transport system permease family.</text>
</comment>
<evidence type="ECO:0000313" key="9">
    <source>
        <dbReference type="EMBL" id="MDP9822577.1"/>
    </source>
</evidence>
<feature type="domain" description="ABC transmembrane type-1" evidence="8">
    <location>
        <begin position="101"/>
        <end position="498"/>
    </location>
</feature>
<evidence type="ECO:0000256" key="2">
    <source>
        <dbReference type="ARBA" id="ARBA00022448"/>
    </source>
</evidence>
<keyword evidence="2 7" id="KW-0813">Transport</keyword>
<feature type="transmembrane region" description="Helical" evidence="7">
    <location>
        <begin position="205"/>
        <end position="224"/>
    </location>
</feature>
<evidence type="ECO:0000256" key="1">
    <source>
        <dbReference type="ARBA" id="ARBA00004651"/>
    </source>
</evidence>
<organism evidence="9 10">
    <name type="scientific">Nocardioides massiliensis</name>
    <dbReference type="NCBI Taxonomy" id="1325935"/>
    <lineage>
        <taxon>Bacteria</taxon>
        <taxon>Bacillati</taxon>
        <taxon>Actinomycetota</taxon>
        <taxon>Actinomycetes</taxon>
        <taxon>Propionibacteriales</taxon>
        <taxon>Nocardioidaceae</taxon>
        <taxon>Nocardioides</taxon>
    </lineage>
</organism>
<feature type="transmembrane region" description="Helical" evidence="7">
    <location>
        <begin position="434"/>
        <end position="462"/>
    </location>
</feature>
<dbReference type="Gene3D" id="1.10.3720.10">
    <property type="entry name" value="MetI-like"/>
    <property type="match status" value="1"/>
</dbReference>
<proteinExistence type="inferred from homology"/>
<evidence type="ECO:0000256" key="6">
    <source>
        <dbReference type="ARBA" id="ARBA00023136"/>
    </source>
</evidence>
<keyword evidence="3" id="KW-1003">Cell membrane</keyword>
<dbReference type="SUPFAM" id="SSF161098">
    <property type="entry name" value="MetI-like"/>
    <property type="match status" value="1"/>
</dbReference>
<feature type="transmembrane region" description="Helical" evidence="7">
    <location>
        <begin position="259"/>
        <end position="283"/>
    </location>
</feature>
<dbReference type="PROSITE" id="PS50928">
    <property type="entry name" value="ABC_TM1"/>
    <property type="match status" value="1"/>
</dbReference>
<evidence type="ECO:0000259" key="8">
    <source>
        <dbReference type="PROSITE" id="PS50928"/>
    </source>
</evidence>
<feature type="transmembrane region" description="Helical" evidence="7">
    <location>
        <begin position="105"/>
        <end position="125"/>
    </location>
</feature>
<accession>A0ABT9NQ74</accession>
<keyword evidence="4 7" id="KW-0812">Transmembrane</keyword>
<dbReference type="RefSeq" id="WP_068116686.1">
    <property type="nucleotide sequence ID" value="NZ_CCXJ01000037.1"/>
</dbReference>
<dbReference type="PANTHER" id="PTHR43163:SF6">
    <property type="entry name" value="DIPEPTIDE TRANSPORT SYSTEM PERMEASE PROTEIN DPPB-RELATED"/>
    <property type="match status" value="1"/>
</dbReference>
<dbReference type="Pfam" id="PF00528">
    <property type="entry name" value="BPD_transp_1"/>
    <property type="match status" value="1"/>
</dbReference>
<evidence type="ECO:0000313" key="10">
    <source>
        <dbReference type="Proteomes" id="UP001240447"/>
    </source>
</evidence>
<comment type="subcellular location">
    <subcellularLocation>
        <location evidence="1 7">Cell membrane</location>
        <topology evidence="1 7">Multi-pass membrane protein</topology>
    </subcellularLocation>
</comment>
<dbReference type="Proteomes" id="UP001240447">
    <property type="component" value="Unassembled WGS sequence"/>
</dbReference>
<feature type="transmembrane region" description="Helical" evidence="7">
    <location>
        <begin position="137"/>
        <end position="156"/>
    </location>
</feature>
<reference evidence="9 10" key="1">
    <citation type="submission" date="2023-07" db="EMBL/GenBank/DDBJ databases">
        <title>Sequencing the genomes of 1000 actinobacteria strains.</title>
        <authorList>
            <person name="Klenk H.-P."/>
        </authorList>
    </citation>
    <scope>NUCLEOTIDE SEQUENCE [LARGE SCALE GENOMIC DNA]</scope>
    <source>
        <strain evidence="9 10">GD13</strain>
    </source>
</reference>
<keyword evidence="6 7" id="KW-0472">Membrane</keyword>
<comment type="caution">
    <text evidence="9">The sequence shown here is derived from an EMBL/GenBank/DDBJ whole genome shotgun (WGS) entry which is preliminary data.</text>
</comment>
<evidence type="ECO:0000256" key="4">
    <source>
        <dbReference type="ARBA" id="ARBA00022692"/>
    </source>
</evidence>